<dbReference type="STRING" id="7167.A0A182FG18"/>
<reference evidence="1 2" key="1">
    <citation type="journal article" date="2017" name="G3 (Bethesda)">
        <title>The Physical Genome Mapping of Anopheles albimanus Corrected Scaffold Misassemblies and Identified Interarm Rearrangements in Genus Anopheles.</title>
        <authorList>
            <person name="Artemov G.N."/>
            <person name="Peery A.N."/>
            <person name="Jiang X."/>
            <person name="Tu Z."/>
            <person name="Stegniy V.N."/>
            <person name="Sharakhova M.V."/>
            <person name="Sharakhov I.V."/>
        </authorList>
    </citation>
    <scope>NUCLEOTIDE SEQUENCE [LARGE SCALE GENOMIC DNA]</scope>
    <source>
        <strain evidence="1 2">ALBI9_A</strain>
    </source>
</reference>
<evidence type="ECO:0000313" key="1">
    <source>
        <dbReference type="EnsemblMetazoa" id="AALB005460-PA"/>
    </source>
</evidence>
<evidence type="ECO:0000313" key="2">
    <source>
        <dbReference type="Proteomes" id="UP000069272"/>
    </source>
</evidence>
<dbReference type="AlphaFoldDB" id="A0A182FG18"/>
<sequence>MTANGVVRTLLPSVVMLLLLLLLFLFNVAVVSSSASFDMVDQRILRHVAVKPGDRPDMMMLGVSHGGGDEAAGSSSGQHGNGRAMIQPTKETNIHDSSSSSSNSNVSSVAARWDAGALLSSTLAHAAVTTSTGPGLVSNVNNTISNLSDTMLLWSQYVGRSRYVLEVDPQFVAKINPFWLQFDPPSAGEHYGLAAFYFLMMLFGVIGNALVIFMFNR</sequence>
<dbReference type="VEuPathDB" id="VectorBase:AALB20_038700"/>
<dbReference type="VEuPathDB" id="VectorBase:AALB005460"/>
<dbReference type="Proteomes" id="UP000069272">
    <property type="component" value="Chromosome 3L"/>
</dbReference>
<protein>
    <submittedName>
        <fullName evidence="1">Uncharacterized protein</fullName>
    </submittedName>
</protein>
<keyword evidence="2" id="KW-1185">Reference proteome</keyword>
<accession>A0A182FG18</accession>
<organism evidence="1 2">
    <name type="scientific">Anopheles albimanus</name>
    <name type="common">New world malaria mosquito</name>
    <dbReference type="NCBI Taxonomy" id="7167"/>
    <lineage>
        <taxon>Eukaryota</taxon>
        <taxon>Metazoa</taxon>
        <taxon>Ecdysozoa</taxon>
        <taxon>Arthropoda</taxon>
        <taxon>Hexapoda</taxon>
        <taxon>Insecta</taxon>
        <taxon>Pterygota</taxon>
        <taxon>Neoptera</taxon>
        <taxon>Endopterygota</taxon>
        <taxon>Diptera</taxon>
        <taxon>Nematocera</taxon>
        <taxon>Culicoidea</taxon>
        <taxon>Culicidae</taxon>
        <taxon>Anophelinae</taxon>
        <taxon>Anopheles</taxon>
    </lineage>
</organism>
<name>A0A182FG18_ANOAL</name>
<dbReference type="EnsemblMetazoa" id="AALB005460-RA">
    <property type="protein sequence ID" value="AALB005460-PA"/>
    <property type="gene ID" value="AALB005460"/>
</dbReference>
<proteinExistence type="predicted"/>
<reference evidence="1" key="2">
    <citation type="submission" date="2022-08" db="UniProtKB">
        <authorList>
            <consortium name="EnsemblMetazoa"/>
        </authorList>
    </citation>
    <scope>IDENTIFICATION</scope>
    <source>
        <strain evidence="1">STECLA/ALBI9_A</strain>
    </source>
</reference>